<dbReference type="PANTHER" id="PTHR23501:SF199">
    <property type="entry name" value="MFS EFFLUX TRANSPORTER INPD-RELATED"/>
    <property type="match status" value="1"/>
</dbReference>
<dbReference type="CDD" id="cd17502">
    <property type="entry name" value="MFS_Azr1_MDR_like"/>
    <property type="match status" value="1"/>
</dbReference>
<feature type="transmembrane region" description="Helical" evidence="10">
    <location>
        <begin position="164"/>
        <end position="183"/>
    </location>
</feature>
<keyword evidence="7 10" id="KW-0472">Membrane</keyword>
<evidence type="ECO:0000313" key="12">
    <source>
        <dbReference type="EMBL" id="KAF6809143.1"/>
    </source>
</evidence>
<comment type="caution">
    <text evidence="12">The sequence shown here is derived from an EMBL/GenBank/DDBJ whole genome shotgun (WGS) entry which is preliminary data.</text>
</comment>
<dbReference type="InterPro" id="IPR011701">
    <property type="entry name" value="MFS"/>
</dbReference>
<comment type="similarity">
    <text evidence="2">Belongs to the major facilitator superfamily. TCR/Tet family.</text>
</comment>
<evidence type="ECO:0000259" key="11">
    <source>
        <dbReference type="PROSITE" id="PS50850"/>
    </source>
</evidence>
<dbReference type="PROSITE" id="PS50850">
    <property type="entry name" value="MFS"/>
    <property type="match status" value="1"/>
</dbReference>
<dbReference type="GO" id="GO:0022857">
    <property type="term" value="F:transmembrane transporter activity"/>
    <property type="evidence" value="ECO:0007669"/>
    <property type="project" value="InterPro"/>
</dbReference>
<feature type="compositionally biased region" description="Low complexity" evidence="9">
    <location>
        <begin position="21"/>
        <end position="34"/>
    </location>
</feature>
<dbReference type="FunFam" id="1.20.1250.20:FF:000196">
    <property type="entry name" value="MFS toxin efflux pump (AflT)"/>
    <property type="match status" value="1"/>
</dbReference>
<evidence type="ECO:0000256" key="6">
    <source>
        <dbReference type="ARBA" id="ARBA00022989"/>
    </source>
</evidence>
<feature type="transmembrane region" description="Helical" evidence="10">
    <location>
        <begin position="324"/>
        <end position="343"/>
    </location>
</feature>
<evidence type="ECO:0000256" key="7">
    <source>
        <dbReference type="ARBA" id="ARBA00023136"/>
    </source>
</evidence>
<feature type="transmembrane region" description="Helical" evidence="10">
    <location>
        <begin position="189"/>
        <end position="214"/>
    </location>
</feature>
<feature type="transmembrane region" description="Helical" evidence="10">
    <location>
        <begin position="134"/>
        <end position="152"/>
    </location>
</feature>
<dbReference type="PRINTS" id="PR01036">
    <property type="entry name" value="TCRTETB"/>
</dbReference>
<reference evidence="12 13" key="1">
    <citation type="journal article" date="2020" name="Phytopathology">
        <title>Genome Sequence Resources of Colletotrichum truncatum, C. plurivorum, C. musicola, and C. sojae: Four Species Pathogenic to Soybean (Glycine max).</title>
        <authorList>
            <person name="Rogerio F."/>
            <person name="Boufleur T.R."/>
            <person name="Ciampi-Guillardi M."/>
            <person name="Sukno S.A."/>
            <person name="Thon M.R."/>
            <person name="Massola Junior N.S."/>
            <person name="Baroncelli R."/>
        </authorList>
    </citation>
    <scope>NUCLEOTIDE SEQUENCE [LARGE SCALE GENOMIC DNA]</scope>
    <source>
        <strain evidence="12 13">LFN0009</strain>
    </source>
</reference>
<comment type="subcellular location">
    <subcellularLocation>
        <location evidence="1">Cell membrane</location>
        <topology evidence="1">Multi-pass membrane protein</topology>
    </subcellularLocation>
</comment>
<evidence type="ECO:0000256" key="2">
    <source>
        <dbReference type="ARBA" id="ARBA00007520"/>
    </source>
</evidence>
<evidence type="ECO:0000256" key="3">
    <source>
        <dbReference type="ARBA" id="ARBA00022448"/>
    </source>
</evidence>
<keyword evidence="13" id="KW-1185">Reference proteome</keyword>
<dbReference type="AlphaFoldDB" id="A0A8H6JA64"/>
<feature type="transmembrane region" description="Helical" evidence="10">
    <location>
        <begin position="98"/>
        <end position="122"/>
    </location>
</feature>
<dbReference type="FunFam" id="1.20.1250.20:FF:000489">
    <property type="entry name" value="MFS general substrate transporter"/>
    <property type="match status" value="1"/>
</dbReference>
<dbReference type="SUPFAM" id="SSF103473">
    <property type="entry name" value="MFS general substrate transporter"/>
    <property type="match status" value="1"/>
</dbReference>
<dbReference type="Gene3D" id="1.20.1720.10">
    <property type="entry name" value="Multidrug resistance protein D"/>
    <property type="match status" value="1"/>
</dbReference>
<name>A0A8H6JA64_9PEZI</name>
<evidence type="ECO:0000256" key="8">
    <source>
        <dbReference type="ARBA" id="ARBA00023180"/>
    </source>
</evidence>
<evidence type="ECO:0000256" key="10">
    <source>
        <dbReference type="SAM" id="Phobius"/>
    </source>
</evidence>
<dbReference type="Gene3D" id="1.20.1250.20">
    <property type="entry name" value="MFS general substrate transporter like domains"/>
    <property type="match status" value="1"/>
</dbReference>
<dbReference type="Proteomes" id="UP000652219">
    <property type="component" value="Unassembled WGS sequence"/>
</dbReference>
<keyword evidence="8" id="KW-0325">Glycoprotein</keyword>
<keyword evidence="5 10" id="KW-0812">Transmembrane</keyword>
<protein>
    <submittedName>
        <fullName evidence="12">Efflux pump antibiotic resistance</fullName>
    </submittedName>
</protein>
<proteinExistence type="inferred from homology"/>
<evidence type="ECO:0000256" key="4">
    <source>
        <dbReference type="ARBA" id="ARBA00022475"/>
    </source>
</evidence>
<evidence type="ECO:0000256" key="5">
    <source>
        <dbReference type="ARBA" id="ARBA00022692"/>
    </source>
</evidence>
<dbReference type="EMBL" id="WIGN01000106">
    <property type="protein sequence ID" value="KAF6809143.1"/>
    <property type="molecule type" value="Genomic_DNA"/>
</dbReference>
<dbReference type="GO" id="GO:0005886">
    <property type="term" value="C:plasma membrane"/>
    <property type="evidence" value="ECO:0007669"/>
    <property type="project" value="UniProtKB-SubCell"/>
</dbReference>
<dbReference type="InterPro" id="IPR036259">
    <property type="entry name" value="MFS_trans_sf"/>
</dbReference>
<feature type="transmembrane region" description="Helical" evidence="10">
    <location>
        <begin position="221"/>
        <end position="240"/>
    </location>
</feature>
<feature type="domain" description="Major facilitator superfamily (MFS) profile" evidence="11">
    <location>
        <begin position="99"/>
        <end position="586"/>
    </location>
</feature>
<dbReference type="FunFam" id="1.20.1720.10:FF:000012">
    <property type="entry name" value="MFS toxin efflux pump (AflT)"/>
    <property type="match status" value="1"/>
</dbReference>
<feature type="transmembrane region" description="Helical" evidence="10">
    <location>
        <begin position="559"/>
        <end position="581"/>
    </location>
</feature>
<feature type="transmembrane region" description="Helical" evidence="10">
    <location>
        <begin position="364"/>
        <end position="386"/>
    </location>
</feature>
<feature type="region of interest" description="Disordered" evidence="9">
    <location>
        <begin position="1"/>
        <end position="39"/>
    </location>
</feature>
<feature type="transmembrane region" description="Helical" evidence="10">
    <location>
        <begin position="398"/>
        <end position="421"/>
    </location>
</feature>
<dbReference type="Pfam" id="PF07690">
    <property type="entry name" value="MFS_1"/>
    <property type="match status" value="1"/>
</dbReference>
<organism evidence="12 13">
    <name type="scientific">Colletotrichum sojae</name>
    <dbReference type="NCBI Taxonomy" id="2175907"/>
    <lineage>
        <taxon>Eukaryota</taxon>
        <taxon>Fungi</taxon>
        <taxon>Dikarya</taxon>
        <taxon>Ascomycota</taxon>
        <taxon>Pezizomycotina</taxon>
        <taxon>Sordariomycetes</taxon>
        <taxon>Hypocreomycetidae</taxon>
        <taxon>Glomerellales</taxon>
        <taxon>Glomerellaceae</taxon>
        <taxon>Colletotrichum</taxon>
        <taxon>Colletotrichum orchidearum species complex</taxon>
    </lineage>
</organism>
<sequence length="596" mass="63763">MFNAKAAKQLSAMEDSKFSRSRASTLTPSSSSLSDMEKESTLSSSATSYLEALSDVIQSNPQTHGPRTAVTVEPQNNEKDAIPAGDETEYPVGMKLGLVVLALCLSVFVMALDNSIIATAIPRITDDFNSLSDVGWYGSAYLLTTASLQLFFGKLYTFFSIKWIYLFAIALFELGSVICGVAPSSICLILGRAIAGLGGAGIYSGSLVILAYSVPLSKRPIYGSFVSSMWGIASVAGPLLGGLFTDSLTWRWCFYINLPIGAITVAVIVLFFHDPVRKIPQETWRTRFHQVDPLGNLVFMPAVICLMLALHWGGVTHAWSSPRIVILFIVCGLAMAAFLYLQYRGQENATVPPRIFRKRSVWSSSLYAFCLGAAYLTSVYFLPIWFQAVKGASAVNSGVMNLPMLVGVVVFSLIAGALVSFWGYYAPWMILGSVLMAVGYALISTFNPSTPSSLWIGFQIIASAGVGVGMQQPLMAVQVVLDMADVPTGTSIIIFMQTVGGAVFVAIGQMAFTNSLVEGMVRHVPGLDPHAVIASGVTAIRKTVSSDLLPGIAQAYSDALAKAFLVCAVAACATIIGAIFVEWKSVKGKKVQTPIA</sequence>
<feature type="region of interest" description="Disordered" evidence="9">
    <location>
        <begin position="59"/>
        <end position="84"/>
    </location>
</feature>
<evidence type="ECO:0000313" key="13">
    <source>
        <dbReference type="Proteomes" id="UP000652219"/>
    </source>
</evidence>
<accession>A0A8H6JA64</accession>
<keyword evidence="4" id="KW-1003">Cell membrane</keyword>
<keyword evidence="6 10" id="KW-1133">Transmembrane helix</keyword>
<feature type="transmembrane region" description="Helical" evidence="10">
    <location>
        <begin position="491"/>
        <end position="512"/>
    </location>
</feature>
<evidence type="ECO:0000256" key="1">
    <source>
        <dbReference type="ARBA" id="ARBA00004651"/>
    </source>
</evidence>
<keyword evidence="3" id="KW-0813">Transport</keyword>
<feature type="transmembrane region" description="Helical" evidence="10">
    <location>
        <begin position="452"/>
        <end position="470"/>
    </location>
</feature>
<gene>
    <name evidence="12" type="ORF">CSOJ01_07115</name>
</gene>
<evidence type="ECO:0000256" key="9">
    <source>
        <dbReference type="SAM" id="MobiDB-lite"/>
    </source>
</evidence>
<dbReference type="PANTHER" id="PTHR23501">
    <property type="entry name" value="MAJOR FACILITATOR SUPERFAMILY"/>
    <property type="match status" value="1"/>
</dbReference>
<feature type="transmembrane region" description="Helical" evidence="10">
    <location>
        <begin position="294"/>
        <end position="312"/>
    </location>
</feature>
<feature type="transmembrane region" description="Helical" evidence="10">
    <location>
        <begin position="428"/>
        <end position="446"/>
    </location>
</feature>
<dbReference type="InterPro" id="IPR020846">
    <property type="entry name" value="MFS_dom"/>
</dbReference>
<feature type="transmembrane region" description="Helical" evidence="10">
    <location>
        <begin position="252"/>
        <end position="273"/>
    </location>
</feature>